<dbReference type="AlphaFoldDB" id="A0A1M7EZ33"/>
<organism evidence="1 2">
    <name type="scientific">Paracoccus solventivorans</name>
    <dbReference type="NCBI Taxonomy" id="53463"/>
    <lineage>
        <taxon>Bacteria</taxon>
        <taxon>Pseudomonadati</taxon>
        <taxon>Pseudomonadota</taxon>
        <taxon>Alphaproteobacteria</taxon>
        <taxon>Rhodobacterales</taxon>
        <taxon>Paracoccaceae</taxon>
        <taxon>Paracoccus</taxon>
    </lineage>
</organism>
<reference evidence="2" key="1">
    <citation type="submission" date="2016-11" db="EMBL/GenBank/DDBJ databases">
        <authorList>
            <person name="Varghese N."/>
            <person name="Submissions S."/>
        </authorList>
    </citation>
    <scope>NUCLEOTIDE SEQUENCE [LARGE SCALE GENOMIC DNA]</scope>
    <source>
        <strain evidence="2">DSM 6637</strain>
    </source>
</reference>
<evidence type="ECO:0000313" key="1">
    <source>
        <dbReference type="EMBL" id="SHL97124.1"/>
    </source>
</evidence>
<dbReference type="EMBL" id="FRCK01000002">
    <property type="protein sequence ID" value="SHL97124.1"/>
    <property type="molecule type" value="Genomic_DNA"/>
</dbReference>
<name>A0A1M7EZ33_9RHOB</name>
<protein>
    <submittedName>
        <fullName evidence="1">Uncharacterized protein</fullName>
    </submittedName>
</protein>
<accession>A0A1M7EZ33</accession>
<sequence>MTRAELDRRMLGLLTRADELAAGFLALDSDLRALARDLFRDLADTRDPGEQLLQPEDAADV</sequence>
<proteinExistence type="predicted"/>
<evidence type="ECO:0000313" key="2">
    <source>
        <dbReference type="Proteomes" id="UP000184444"/>
    </source>
</evidence>
<dbReference type="Proteomes" id="UP000184444">
    <property type="component" value="Unassembled WGS sequence"/>
</dbReference>
<keyword evidence="2" id="KW-1185">Reference proteome</keyword>
<gene>
    <name evidence="1" type="ORF">SAMN05444389_102430</name>
</gene>
<dbReference type="STRING" id="53463.SAMN05444389_102430"/>
<dbReference type="RefSeq" id="WP_143159624.1">
    <property type="nucleotide sequence ID" value="NZ_FRCK01000002.1"/>
</dbReference>